<feature type="compositionally biased region" description="Pro residues" evidence="2">
    <location>
        <begin position="346"/>
        <end position="360"/>
    </location>
</feature>
<evidence type="ECO:0000256" key="2">
    <source>
        <dbReference type="SAM" id="MobiDB-lite"/>
    </source>
</evidence>
<feature type="region of interest" description="Disordered" evidence="2">
    <location>
        <begin position="310"/>
        <end position="360"/>
    </location>
</feature>
<keyword evidence="1" id="KW-0175">Coiled coil</keyword>
<name>A0A367KE14_RHIAZ</name>
<evidence type="ECO:0000313" key="3">
    <source>
        <dbReference type="EMBL" id="RCI00082.1"/>
    </source>
</evidence>
<feature type="compositionally biased region" description="Low complexity" evidence="2">
    <location>
        <begin position="314"/>
        <end position="345"/>
    </location>
</feature>
<protein>
    <submittedName>
        <fullName evidence="3">Uncharacterized protein</fullName>
    </submittedName>
</protein>
<dbReference type="EMBL" id="PJQL01000082">
    <property type="protein sequence ID" value="RCI00082.1"/>
    <property type="molecule type" value="Genomic_DNA"/>
</dbReference>
<dbReference type="Proteomes" id="UP000252139">
    <property type="component" value="Unassembled WGS sequence"/>
</dbReference>
<organism evidence="3 4">
    <name type="scientific">Rhizopus azygosporus</name>
    <name type="common">Rhizopus microsporus var. azygosporus</name>
    <dbReference type="NCBI Taxonomy" id="86630"/>
    <lineage>
        <taxon>Eukaryota</taxon>
        <taxon>Fungi</taxon>
        <taxon>Fungi incertae sedis</taxon>
        <taxon>Mucoromycota</taxon>
        <taxon>Mucoromycotina</taxon>
        <taxon>Mucoromycetes</taxon>
        <taxon>Mucorales</taxon>
        <taxon>Mucorineae</taxon>
        <taxon>Rhizopodaceae</taxon>
        <taxon>Rhizopus</taxon>
    </lineage>
</organism>
<reference evidence="3 4" key="1">
    <citation type="journal article" date="2018" name="G3 (Bethesda)">
        <title>Phylogenetic and Phylogenomic Definition of Rhizopus Species.</title>
        <authorList>
            <person name="Gryganskyi A.P."/>
            <person name="Golan J."/>
            <person name="Dolatabadi S."/>
            <person name="Mondo S."/>
            <person name="Robb S."/>
            <person name="Idnurm A."/>
            <person name="Muszewska A."/>
            <person name="Steczkiewicz K."/>
            <person name="Masonjones S."/>
            <person name="Liao H.L."/>
            <person name="Gajdeczka M.T."/>
            <person name="Anike F."/>
            <person name="Vuek A."/>
            <person name="Anishchenko I.M."/>
            <person name="Voigt K."/>
            <person name="de Hoog G.S."/>
            <person name="Smith M.E."/>
            <person name="Heitman J."/>
            <person name="Vilgalys R."/>
            <person name="Stajich J.E."/>
        </authorList>
    </citation>
    <scope>NUCLEOTIDE SEQUENCE [LARGE SCALE GENOMIC DNA]</scope>
    <source>
        <strain evidence="3 4">CBS 357.93</strain>
    </source>
</reference>
<evidence type="ECO:0000256" key="1">
    <source>
        <dbReference type="SAM" id="Coils"/>
    </source>
</evidence>
<dbReference type="STRING" id="86630.A0A367KE14"/>
<sequence>MGIQDVVARLNKSAGFEDTTITKPKYNTNKTVMINKAFPPSPATSPTSSTQSEQKELIKPKEIKIERKESIQKEIKLTKSKKKELIIPTVDMDKVDSISAEIVELYQQLLDQYNASQEYITTLEREATKVRDYEIRVEYLANKLEQVSEERDYFEQQLKQHMPPSPAISQKEVVQDQQKNDAFMADLIHVYEDIIDEEDNEEEGDELIIFDDNNNNNSNNDHIMNLENEIQKGIQLTIAKYVNDLEQQRQETKQLKQVIQKQDELITTLENKLQNQSLLKEQVELQTIELENKRELLSQLLNGRDDLFKKKRSSSTLSTSSSSSSSQGHSNRHSSLSSGRRTPTPLTAPPKQPLPPLPSC</sequence>
<accession>A0A367KE14</accession>
<gene>
    <name evidence="3" type="ORF">CU097_015678</name>
</gene>
<dbReference type="OrthoDB" id="2281102at2759"/>
<proteinExistence type="predicted"/>
<comment type="caution">
    <text evidence="3">The sequence shown here is derived from an EMBL/GenBank/DDBJ whole genome shotgun (WGS) entry which is preliminary data.</text>
</comment>
<feature type="region of interest" description="Disordered" evidence="2">
    <location>
        <begin position="36"/>
        <end position="56"/>
    </location>
</feature>
<dbReference type="AlphaFoldDB" id="A0A367KE14"/>
<feature type="coiled-coil region" evidence="1">
    <location>
        <begin position="238"/>
        <end position="300"/>
    </location>
</feature>
<feature type="coiled-coil region" evidence="1">
    <location>
        <begin position="106"/>
        <end position="150"/>
    </location>
</feature>
<evidence type="ECO:0000313" key="4">
    <source>
        <dbReference type="Proteomes" id="UP000252139"/>
    </source>
</evidence>
<keyword evidence="4" id="KW-1185">Reference proteome</keyword>